<dbReference type="SUPFAM" id="SSF55874">
    <property type="entry name" value="ATPase domain of HSP90 chaperone/DNA topoisomerase II/histidine kinase"/>
    <property type="match status" value="1"/>
</dbReference>
<dbReference type="EC" id="2.7.13.3" evidence="2"/>
<dbReference type="eggNOG" id="COG3852">
    <property type="taxonomic scope" value="Bacteria"/>
</dbReference>
<feature type="domain" description="PAC" evidence="10">
    <location>
        <begin position="99"/>
        <end position="152"/>
    </location>
</feature>
<dbReference type="Pfam" id="PF00512">
    <property type="entry name" value="HisKA"/>
    <property type="match status" value="1"/>
</dbReference>
<keyword evidence="6 11" id="KW-0418">Kinase</keyword>
<dbReference type="Pfam" id="PF08448">
    <property type="entry name" value="PAS_4"/>
    <property type="match status" value="1"/>
</dbReference>
<dbReference type="InterPro" id="IPR036097">
    <property type="entry name" value="HisK_dim/P_sf"/>
</dbReference>
<dbReference type="Gene3D" id="3.30.565.10">
    <property type="entry name" value="Histidine kinase-like ATPase, C-terminal domain"/>
    <property type="match status" value="1"/>
</dbReference>
<name>A1HMR7_9FIRM</name>
<dbReference type="PRINTS" id="PR00344">
    <property type="entry name" value="BCTRLSENSOR"/>
</dbReference>
<dbReference type="CDD" id="cd00082">
    <property type="entry name" value="HisKA"/>
    <property type="match status" value="1"/>
</dbReference>
<keyword evidence="7" id="KW-0067">ATP-binding</keyword>
<dbReference type="SMART" id="SM00388">
    <property type="entry name" value="HisKA"/>
    <property type="match status" value="1"/>
</dbReference>
<protein>
    <recommendedName>
        <fullName evidence="2">histidine kinase</fullName>
        <ecNumber evidence="2">2.7.13.3</ecNumber>
    </recommendedName>
</protein>
<keyword evidence="8" id="KW-0902">Two-component regulatory system</keyword>
<accession>A1HMR7</accession>
<keyword evidence="5" id="KW-0547">Nucleotide-binding</keyword>
<dbReference type="GO" id="GO:0005524">
    <property type="term" value="F:ATP binding"/>
    <property type="evidence" value="ECO:0007669"/>
    <property type="project" value="UniProtKB-KW"/>
</dbReference>
<dbReference type="InterPro" id="IPR003661">
    <property type="entry name" value="HisK_dim/P_dom"/>
</dbReference>
<dbReference type="AlphaFoldDB" id="A1HMR7"/>
<dbReference type="RefSeq" id="WP_007288327.1">
    <property type="nucleotide sequence ID" value="NZ_AAWL01000002.1"/>
</dbReference>
<evidence type="ECO:0000256" key="2">
    <source>
        <dbReference type="ARBA" id="ARBA00012438"/>
    </source>
</evidence>
<dbReference type="NCBIfam" id="TIGR00229">
    <property type="entry name" value="sensory_box"/>
    <property type="match status" value="1"/>
</dbReference>
<evidence type="ECO:0000256" key="5">
    <source>
        <dbReference type="ARBA" id="ARBA00022741"/>
    </source>
</evidence>
<evidence type="ECO:0000259" key="9">
    <source>
        <dbReference type="PROSITE" id="PS50109"/>
    </source>
</evidence>
<dbReference type="CDD" id="cd00130">
    <property type="entry name" value="PAS"/>
    <property type="match status" value="1"/>
</dbReference>
<evidence type="ECO:0000256" key="3">
    <source>
        <dbReference type="ARBA" id="ARBA00022553"/>
    </source>
</evidence>
<dbReference type="InterPro" id="IPR036890">
    <property type="entry name" value="HATPase_C_sf"/>
</dbReference>
<dbReference type="InterPro" id="IPR005467">
    <property type="entry name" value="His_kinase_dom"/>
</dbReference>
<comment type="catalytic activity">
    <reaction evidence="1">
        <text>ATP + protein L-histidine = ADP + protein N-phospho-L-histidine.</text>
        <dbReference type="EC" id="2.7.13.3"/>
    </reaction>
</comment>
<dbReference type="Gene3D" id="3.30.450.20">
    <property type="entry name" value="PAS domain"/>
    <property type="match status" value="1"/>
</dbReference>
<dbReference type="SUPFAM" id="SSF55785">
    <property type="entry name" value="PYP-like sensor domain (PAS domain)"/>
    <property type="match status" value="1"/>
</dbReference>
<comment type="caution">
    <text evidence="11">The sequence shown here is derived from an EMBL/GenBank/DDBJ whole genome shotgun (WGS) entry which is preliminary data.</text>
</comment>
<dbReference type="PANTHER" id="PTHR43065">
    <property type="entry name" value="SENSOR HISTIDINE KINASE"/>
    <property type="match status" value="1"/>
</dbReference>
<dbReference type="PANTHER" id="PTHR43065:SF10">
    <property type="entry name" value="PEROXIDE STRESS-ACTIVATED HISTIDINE KINASE MAK3"/>
    <property type="match status" value="1"/>
</dbReference>
<proteinExistence type="predicted"/>
<reference evidence="11 12" key="1">
    <citation type="submission" date="2007-01" db="EMBL/GenBank/DDBJ databases">
        <title>Annotation of the draft genome assembly of Thermosinus carboxydivorans Nor1.</title>
        <authorList>
            <consortium name="US DOE Joint Genome Institute (JGI-ORNL)"/>
            <person name="Larimer F."/>
            <person name="Land M."/>
            <person name="Hauser L."/>
        </authorList>
    </citation>
    <scope>NUCLEOTIDE SEQUENCE [LARGE SCALE GENOMIC DNA]</scope>
    <source>
        <strain evidence="11 12">Nor1</strain>
    </source>
</reference>
<gene>
    <name evidence="11" type="ORF">TcarDRAFT_2027</name>
</gene>
<evidence type="ECO:0000256" key="6">
    <source>
        <dbReference type="ARBA" id="ARBA00022777"/>
    </source>
</evidence>
<reference evidence="11 12" key="2">
    <citation type="submission" date="2007-01" db="EMBL/GenBank/DDBJ databases">
        <title>Sequencing of the draft genome and assembly of Thermosinus carboxydivorans Nor1.</title>
        <authorList>
            <consortium name="US DOE Joint Genome Institute (JGI-PGF)"/>
            <person name="Copeland A."/>
            <person name="Lucas S."/>
            <person name="Lapidus A."/>
            <person name="Barry K."/>
            <person name="Glavina del Rio T."/>
            <person name="Dalin E."/>
            <person name="Tice H."/>
            <person name="Bruce D."/>
            <person name="Pitluck S."/>
            <person name="Richardson P."/>
        </authorList>
    </citation>
    <scope>NUCLEOTIDE SEQUENCE [LARGE SCALE GENOMIC DNA]</scope>
    <source>
        <strain evidence="11 12">Nor1</strain>
    </source>
</reference>
<dbReference type="SMART" id="SM00091">
    <property type="entry name" value="PAS"/>
    <property type="match status" value="1"/>
</dbReference>
<dbReference type="Gene3D" id="1.10.287.130">
    <property type="match status" value="1"/>
</dbReference>
<evidence type="ECO:0000256" key="4">
    <source>
        <dbReference type="ARBA" id="ARBA00022679"/>
    </source>
</evidence>
<dbReference type="InterPro" id="IPR004358">
    <property type="entry name" value="Sig_transdc_His_kin-like_C"/>
</dbReference>
<dbReference type="PROSITE" id="PS50113">
    <property type="entry name" value="PAC"/>
    <property type="match status" value="1"/>
</dbReference>
<organism evidence="11 12">
    <name type="scientific">Thermosinus carboxydivorans Nor1</name>
    <dbReference type="NCBI Taxonomy" id="401526"/>
    <lineage>
        <taxon>Bacteria</taxon>
        <taxon>Bacillati</taxon>
        <taxon>Bacillota</taxon>
        <taxon>Negativicutes</taxon>
        <taxon>Selenomonadales</taxon>
        <taxon>Sporomusaceae</taxon>
        <taxon>Thermosinus</taxon>
    </lineage>
</organism>
<dbReference type="SMART" id="SM00387">
    <property type="entry name" value="HATPase_c"/>
    <property type="match status" value="1"/>
</dbReference>
<feature type="domain" description="Histidine kinase" evidence="9">
    <location>
        <begin position="165"/>
        <end position="374"/>
    </location>
</feature>
<dbReference type="SUPFAM" id="SSF47384">
    <property type="entry name" value="Homodimeric domain of signal transducing histidine kinase"/>
    <property type="match status" value="1"/>
</dbReference>
<evidence type="ECO:0000313" key="12">
    <source>
        <dbReference type="Proteomes" id="UP000005139"/>
    </source>
</evidence>
<evidence type="ECO:0000259" key="10">
    <source>
        <dbReference type="PROSITE" id="PS50113"/>
    </source>
</evidence>
<keyword evidence="12" id="KW-1185">Reference proteome</keyword>
<dbReference type="GO" id="GO:0000155">
    <property type="term" value="F:phosphorelay sensor kinase activity"/>
    <property type="evidence" value="ECO:0007669"/>
    <property type="project" value="InterPro"/>
</dbReference>
<dbReference type="Pfam" id="PF02518">
    <property type="entry name" value="HATPase_c"/>
    <property type="match status" value="1"/>
</dbReference>
<keyword evidence="4" id="KW-0808">Transferase</keyword>
<dbReference type="InterPro" id="IPR000014">
    <property type="entry name" value="PAS"/>
</dbReference>
<dbReference type="InterPro" id="IPR003594">
    <property type="entry name" value="HATPase_dom"/>
</dbReference>
<evidence type="ECO:0000256" key="8">
    <source>
        <dbReference type="ARBA" id="ARBA00023012"/>
    </source>
</evidence>
<evidence type="ECO:0000256" key="7">
    <source>
        <dbReference type="ARBA" id="ARBA00022840"/>
    </source>
</evidence>
<dbReference type="InterPro" id="IPR000700">
    <property type="entry name" value="PAS-assoc_C"/>
</dbReference>
<sequence>MRPLASDLLAFCLNLLTNPPPFVQPTDPLNIPAALYDAIPACVLAVDNRLRITIFNRAAEELADHPRENFLGRDVREVFADTMPEYPSFLVQAIKDNRRLVDEEISFPHNGRRSRLMVSTSPLYDKAGTIAGAISVALDITPIREVRHRMHHLETLAALGQLAAGTAHEIRNPLTSIRGFTQLIQTRALRRNDATTADYCRLIMQEIDHINNILTDILSLARPTTRQLSLLNIVKIVHDVIAFMYGEAILSGITLRPELPPEELWVQGHIDKLKEVLINICRNAFQAMGPGGVLTLSVAADTATVKIVLADTGCGMTKEVMDQIFTPFFTTKETGTGLGLAICQQIMHEHGGDIQVESTPGQGSTFTLLLPRCRPPERREGVTIVPGRIFSNSDTTSPG</sequence>
<keyword evidence="3" id="KW-0597">Phosphoprotein</keyword>
<evidence type="ECO:0000313" key="11">
    <source>
        <dbReference type="EMBL" id="EAX48555.1"/>
    </source>
</evidence>
<dbReference type="PROSITE" id="PS50109">
    <property type="entry name" value="HIS_KIN"/>
    <property type="match status" value="1"/>
</dbReference>
<dbReference type="InterPro" id="IPR035965">
    <property type="entry name" value="PAS-like_dom_sf"/>
</dbReference>
<dbReference type="EMBL" id="AAWL01000002">
    <property type="protein sequence ID" value="EAX48555.1"/>
    <property type="molecule type" value="Genomic_DNA"/>
</dbReference>
<dbReference type="Proteomes" id="UP000005139">
    <property type="component" value="Unassembled WGS sequence"/>
</dbReference>
<evidence type="ECO:0000256" key="1">
    <source>
        <dbReference type="ARBA" id="ARBA00000085"/>
    </source>
</evidence>
<dbReference type="InterPro" id="IPR013656">
    <property type="entry name" value="PAS_4"/>
</dbReference>